<dbReference type="Pfam" id="PF01510">
    <property type="entry name" value="Amidase_2"/>
    <property type="match status" value="1"/>
</dbReference>
<gene>
    <name evidence="4" type="primary">37</name>
    <name evidence="4" type="ORF">SEA_PATOS_37</name>
</gene>
<dbReference type="InterPro" id="IPR036505">
    <property type="entry name" value="Amidase/PGRP_sf"/>
</dbReference>
<dbReference type="InterPro" id="IPR002502">
    <property type="entry name" value="Amidase_domain"/>
</dbReference>
<organism evidence="4 5">
    <name type="scientific">Gordonia phage Patos</name>
    <dbReference type="NCBI Taxonomy" id="2927262"/>
    <lineage>
        <taxon>Viruses</taxon>
        <taxon>Duplodnaviria</taxon>
        <taxon>Heunggongvirae</taxon>
        <taxon>Uroviricota</taxon>
        <taxon>Caudoviricetes</taxon>
        <taxon>Dovevirinae</taxon>
        <taxon>Lambovirus</taxon>
        <taxon>Lambovirus patos</taxon>
    </lineage>
</organism>
<feature type="domain" description="N-acetylmuramoyl-L-alanine amidase" evidence="3">
    <location>
        <begin position="26"/>
        <end position="155"/>
    </location>
</feature>
<keyword evidence="2" id="KW-0081">Bacteriolytic enzyme</keyword>
<evidence type="ECO:0000256" key="2">
    <source>
        <dbReference type="ARBA" id="ARBA00022638"/>
    </source>
</evidence>
<evidence type="ECO:0000256" key="1">
    <source>
        <dbReference type="ARBA" id="ARBA00022529"/>
    </source>
</evidence>
<dbReference type="SMART" id="SM00644">
    <property type="entry name" value="Ami_2"/>
    <property type="match status" value="1"/>
</dbReference>
<dbReference type="GO" id="GO:0042742">
    <property type="term" value="P:defense response to bacterium"/>
    <property type="evidence" value="ECO:0007669"/>
    <property type="project" value="UniProtKB-KW"/>
</dbReference>
<protein>
    <submittedName>
        <fullName evidence="4">Lysin A</fullName>
    </submittedName>
</protein>
<evidence type="ECO:0000259" key="3">
    <source>
        <dbReference type="SMART" id="SM00644"/>
    </source>
</evidence>
<evidence type="ECO:0000313" key="4">
    <source>
        <dbReference type="EMBL" id="UVT31731.1"/>
    </source>
</evidence>
<dbReference type="Pfam" id="PF08310">
    <property type="entry name" value="LGFP"/>
    <property type="match status" value="2"/>
</dbReference>
<dbReference type="Gene3D" id="3.40.80.10">
    <property type="entry name" value="Peptidoglycan recognition protein-like"/>
    <property type="match status" value="1"/>
</dbReference>
<evidence type="ECO:0000313" key="5">
    <source>
        <dbReference type="Proteomes" id="UP001058460"/>
    </source>
</evidence>
<dbReference type="InterPro" id="IPR013207">
    <property type="entry name" value="LGFP"/>
</dbReference>
<dbReference type="SUPFAM" id="SSF55846">
    <property type="entry name" value="N-acetylmuramoyl-L-alanine amidase-like"/>
    <property type="match status" value="1"/>
</dbReference>
<keyword evidence="5" id="KW-1185">Reference proteome</keyword>
<dbReference type="GO" id="GO:0008745">
    <property type="term" value="F:N-acetylmuramoyl-L-alanine amidase activity"/>
    <property type="evidence" value="ECO:0007669"/>
    <property type="project" value="InterPro"/>
</dbReference>
<dbReference type="Proteomes" id="UP001058460">
    <property type="component" value="Segment"/>
</dbReference>
<name>A0A9E7QQJ7_9CAUD</name>
<sequence>MGDVIWLEKELKKNGTIPFSVFPGAYGRGHGDLIGDKPFMHHTGSFGETANGIANHPSLGLCSQAFIKNGHVTICGVGVAYHAGIGSGFGLPTNNGNWHSVGIEAAHDGKAKWDTYHLNNYLELIRVMNRHRGKPLNDVVAHKEYGAIQGKWDPGNLDMKWVRQVLLEEKKPAQAVVINMIELEAKENPWVGKRLAKPGAEGEMKVGHKLQGRLVEYENAHIYFHPSCGAHAIPHGGLFEAYADFGFEKGPLGYPVRDFTKLPEGAVMAFQGAVLYKKDGKDAQYVKGVIGQRWAKEGYEKGPLGWATSLEIPNGTGGVIQYFENGSLEWDPSGAVEKIGQFAVRDLSIVNEKTGLPLAVDAVNLSTAA</sequence>
<dbReference type="EMBL" id="OP172876">
    <property type="protein sequence ID" value="UVT31731.1"/>
    <property type="molecule type" value="Genomic_DNA"/>
</dbReference>
<reference evidence="4 5" key="1">
    <citation type="submission" date="2022-08" db="EMBL/GenBank/DDBJ databases">
        <authorList>
            <person name="Bombaywala R."/>
            <person name="DeGraw A.S."/>
            <person name="Deol M.S."/>
            <person name="Dollard K.E."/>
            <person name="Jebaraj J."/>
            <person name="Kayayan G.N."/>
            <person name="Miranda B.C."/>
            <person name="Momoh A.E."/>
            <person name="Morales E."/>
            <person name="Nunes A.C."/>
            <person name="Oropallo A.M."/>
            <person name="Otterstedt S.C."/>
            <person name="Pridell A.T."/>
            <person name="Roberts J.I."/>
            <person name="Ruiz G.A."/>
            <person name="Sangasani D."/>
            <person name="Smith R.D."/>
            <person name="Tarar M."/>
            <person name="Singh V."/>
            <person name="Meng B."/>
            <person name="Jayachandran P."/>
            <person name="Warner M.H."/>
            <person name="Garlena R.A."/>
            <person name="Russell D.A."/>
            <person name="Jacobs-Sera D."/>
            <person name="Hatfull G.F."/>
        </authorList>
    </citation>
    <scope>NUCLEOTIDE SEQUENCE [LARGE SCALE GENOMIC DNA]</scope>
</reference>
<dbReference type="GO" id="GO:0009253">
    <property type="term" value="P:peptidoglycan catabolic process"/>
    <property type="evidence" value="ECO:0007669"/>
    <property type="project" value="InterPro"/>
</dbReference>
<dbReference type="GO" id="GO:0001897">
    <property type="term" value="P:symbiont-mediated cytolysis of host cell"/>
    <property type="evidence" value="ECO:0007669"/>
    <property type="project" value="UniProtKB-ARBA"/>
</dbReference>
<keyword evidence="1" id="KW-0929">Antimicrobial</keyword>
<proteinExistence type="predicted"/>
<accession>A0A9E7QQJ7</accession>